<comment type="caution">
    <text evidence="2">The sequence shown here is derived from an EMBL/GenBank/DDBJ whole genome shotgun (WGS) entry which is preliminary data.</text>
</comment>
<gene>
    <name evidence="2" type="primary">nfo</name>
    <name evidence="2" type="ORF">DAT39_015056</name>
</gene>
<feature type="non-terminal residue" evidence="2">
    <location>
        <position position="1"/>
    </location>
</feature>
<evidence type="ECO:0000256" key="1">
    <source>
        <dbReference type="SAM" id="Phobius"/>
    </source>
</evidence>
<dbReference type="AlphaFoldDB" id="A0A8J4THC1"/>
<keyword evidence="1" id="KW-0472">Membrane</keyword>
<keyword evidence="1" id="KW-1133">Transmembrane helix</keyword>
<evidence type="ECO:0000313" key="2">
    <source>
        <dbReference type="EMBL" id="KAF5895240.1"/>
    </source>
</evidence>
<protein>
    <submittedName>
        <fullName evidence="2">Putative endonuclease 4</fullName>
    </submittedName>
</protein>
<reference evidence="2" key="1">
    <citation type="submission" date="2020-07" db="EMBL/GenBank/DDBJ databases">
        <title>Clarias magur genome sequencing, assembly and annotation.</title>
        <authorList>
            <person name="Kushwaha B."/>
            <person name="Kumar R."/>
            <person name="Das P."/>
            <person name="Joshi C.G."/>
            <person name="Kumar D."/>
            <person name="Nagpure N.S."/>
            <person name="Pandey M."/>
            <person name="Agarwal S."/>
            <person name="Srivastava S."/>
            <person name="Singh M."/>
            <person name="Sahoo L."/>
            <person name="Jayasankar P."/>
            <person name="Meher P.K."/>
            <person name="Koringa P.G."/>
            <person name="Iquebal M.A."/>
            <person name="Das S.P."/>
            <person name="Bit A."/>
            <person name="Patnaik S."/>
            <person name="Patel N."/>
            <person name="Shah T.M."/>
            <person name="Hinsu A."/>
            <person name="Jena J.K."/>
        </authorList>
    </citation>
    <scope>NUCLEOTIDE SEQUENCE</scope>
    <source>
        <strain evidence="2">CIFAMagur01</strain>
        <tissue evidence="2">Testis</tissue>
    </source>
</reference>
<proteinExistence type="predicted"/>
<dbReference type="Proteomes" id="UP000727407">
    <property type="component" value="Unassembled WGS sequence"/>
</dbReference>
<dbReference type="GO" id="GO:0004519">
    <property type="term" value="F:endonuclease activity"/>
    <property type="evidence" value="ECO:0007669"/>
    <property type="project" value="UniProtKB-KW"/>
</dbReference>
<evidence type="ECO:0000313" key="3">
    <source>
        <dbReference type="Proteomes" id="UP000727407"/>
    </source>
</evidence>
<keyword evidence="2" id="KW-0255">Endonuclease</keyword>
<dbReference type="EMBL" id="QNUK01000332">
    <property type="protein sequence ID" value="KAF5895240.1"/>
    <property type="molecule type" value="Genomic_DNA"/>
</dbReference>
<organism evidence="2 3">
    <name type="scientific">Clarias magur</name>
    <name type="common">Asian catfish</name>
    <name type="synonym">Macropteronotus magur</name>
    <dbReference type="NCBI Taxonomy" id="1594786"/>
    <lineage>
        <taxon>Eukaryota</taxon>
        <taxon>Metazoa</taxon>
        <taxon>Chordata</taxon>
        <taxon>Craniata</taxon>
        <taxon>Vertebrata</taxon>
        <taxon>Euteleostomi</taxon>
        <taxon>Actinopterygii</taxon>
        <taxon>Neopterygii</taxon>
        <taxon>Teleostei</taxon>
        <taxon>Ostariophysi</taxon>
        <taxon>Siluriformes</taxon>
        <taxon>Clariidae</taxon>
        <taxon>Clarias</taxon>
    </lineage>
</organism>
<sequence>WVSEDNTVNTVNTANTVNTVNTANTVNTVNTVNITPQGIHKDKHTSSDMPTLSVVTLIVGVSIFITLLLLSFMLWKRH</sequence>
<feature type="transmembrane region" description="Helical" evidence="1">
    <location>
        <begin position="52"/>
        <end position="75"/>
    </location>
</feature>
<name>A0A8J4THC1_CLAMG</name>
<keyword evidence="3" id="KW-1185">Reference proteome</keyword>
<keyword evidence="2" id="KW-0540">Nuclease</keyword>
<feature type="non-terminal residue" evidence="2">
    <location>
        <position position="78"/>
    </location>
</feature>
<dbReference type="OrthoDB" id="8936769at2759"/>
<accession>A0A8J4THC1</accession>
<keyword evidence="1" id="KW-0812">Transmembrane</keyword>
<keyword evidence="2" id="KW-0378">Hydrolase</keyword>